<dbReference type="PANTHER" id="PTHR11101">
    <property type="entry name" value="PHOSPHATE TRANSPORTER"/>
    <property type="match status" value="1"/>
</dbReference>
<evidence type="ECO:0000256" key="1">
    <source>
        <dbReference type="ARBA" id="ARBA00004141"/>
    </source>
</evidence>
<feature type="transmembrane region" description="Helical" evidence="6">
    <location>
        <begin position="178"/>
        <end position="201"/>
    </location>
</feature>
<dbReference type="Pfam" id="PF01384">
    <property type="entry name" value="PHO4"/>
    <property type="match status" value="1"/>
</dbReference>
<evidence type="ECO:0000313" key="8">
    <source>
        <dbReference type="Proteomes" id="UP001379949"/>
    </source>
</evidence>
<feature type="transmembrane region" description="Helical" evidence="6">
    <location>
        <begin position="118"/>
        <end position="140"/>
    </location>
</feature>
<proteinExistence type="inferred from homology"/>
<feature type="transmembrane region" description="Helical" evidence="6">
    <location>
        <begin position="85"/>
        <end position="106"/>
    </location>
</feature>
<evidence type="ECO:0000313" key="7">
    <source>
        <dbReference type="EMBL" id="MEL0611650.1"/>
    </source>
</evidence>
<reference evidence="7 8" key="1">
    <citation type="submission" date="2024-02" db="EMBL/GenBank/DDBJ databases">
        <title>Bacteria isolated from the canopy kelp, Nereocystis luetkeana.</title>
        <authorList>
            <person name="Pfister C.A."/>
            <person name="Younker I.T."/>
            <person name="Light S.H."/>
        </authorList>
    </citation>
    <scope>NUCLEOTIDE SEQUENCE [LARGE SCALE GENOMIC DNA]</scope>
    <source>
        <strain evidence="7 8">TI.4.07</strain>
    </source>
</reference>
<evidence type="ECO:0000256" key="4">
    <source>
        <dbReference type="ARBA" id="ARBA00022989"/>
    </source>
</evidence>
<evidence type="ECO:0000256" key="5">
    <source>
        <dbReference type="ARBA" id="ARBA00023136"/>
    </source>
</evidence>
<comment type="caution">
    <text evidence="7">The sequence shown here is derived from an EMBL/GenBank/DDBJ whole genome shotgun (WGS) entry which is preliminary data.</text>
</comment>
<dbReference type="EMBL" id="JBAKAR010000001">
    <property type="protein sequence ID" value="MEL0611650.1"/>
    <property type="molecule type" value="Genomic_DNA"/>
</dbReference>
<keyword evidence="3 6" id="KW-0812">Transmembrane</keyword>
<keyword evidence="6" id="KW-0592">Phosphate transport</keyword>
<evidence type="ECO:0000256" key="2">
    <source>
        <dbReference type="ARBA" id="ARBA00022448"/>
    </source>
</evidence>
<sequence>MDLTNNPKQETTLWGGNEFIRILLALAFVFVSGFYASWQGIGVSNLSILAIAAAIGAYMALNIGANDVANNVGPAVGSKALSMTGAILIAAVFEAAGALIAGGSVVGTIKKGIINPNAIADAETFIWIMMAALLAGAIWLNLATYLGAPVSTTHSIVGGVLGAGIAAGGWDIANWSQLLAIVASWVISPVLGGVIAALFLIYIKRSITYKNDMIAAAKKTVPLLVGLMVWAFSTYLIMKGLKHLWKLDIITAGLIGFAIALTAYFIVRPMVDKAAASLQNNKDAVNSLFTIPLIASAALLSFAHGANDVANSIGPLAAINDALMTGSVSSKAPIPLWIMAVGGIGIAIGLALFGPKLIKAVGSEITELDKTRAFCVAMAAAITVIIASQLGLPVSSTHIAVGGIFGVGFLREYLKQSYDKKIAAIIKHSQNAGLGVDETQAFVKRFTEADVDQKRLILKELKAARADSPISKEERKGLKKATKKELVKRSALIRIAAAWVITVPASALLSAMLFYMLLGFSVSR</sequence>
<feature type="transmembrane region" description="Helical" evidence="6">
    <location>
        <begin position="45"/>
        <end position="65"/>
    </location>
</feature>
<feature type="transmembrane region" description="Helical" evidence="6">
    <location>
        <begin position="288"/>
        <end position="306"/>
    </location>
</feature>
<keyword evidence="2 6" id="KW-0813">Transport</keyword>
<dbReference type="RefSeq" id="WP_341566016.1">
    <property type="nucleotide sequence ID" value="NZ_JBAKAR010000001.1"/>
</dbReference>
<evidence type="ECO:0000256" key="3">
    <source>
        <dbReference type="ARBA" id="ARBA00022692"/>
    </source>
</evidence>
<feature type="transmembrane region" description="Helical" evidence="6">
    <location>
        <begin position="398"/>
        <end position="414"/>
    </location>
</feature>
<dbReference type="Proteomes" id="UP001379949">
    <property type="component" value="Unassembled WGS sequence"/>
</dbReference>
<feature type="transmembrane region" description="Helical" evidence="6">
    <location>
        <begin position="244"/>
        <end position="267"/>
    </location>
</feature>
<dbReference type="PANTHER" id="PTHR11101:SF80">
    <property type="entry name" value="PHOSPHATE TRANSPORTER"/>
    <property type="match status" value="1"/>
</dbReference>
<keyword evidence="4 6" id="KW-1133">Transmembrane helix</keyword>
<feature type="transmembrane region" description="Helical" evidence="6">
    <location>
        <begin position="334"/>
        <end position="353"/>
    </location>
</feature>
<comment type="similarity">
    <text evidence="6">Belongs to the inorganic phosphate transporter (PiT) (TC 2.A.20) family.</text>
</comment>
<feature type="transmembrane region" description="Helical" evidence="6">
    <location>
        <begin position="20"/>
        <end position="38"/>
    </location>
</feature>
<protein>
    <recommendedName>
        <fullName evidence="6">Phosphate transporter</fullName>
    </recommendedName>
</protein>
<feature type="transmembrane region" description="Helical" evidence="6">
    <location>
        <begin position="491"/>
        <end position="518"/>
    </location>
</feature>
<keyword evidence="8" id="KW-1185">Reference proteome</keyword>
<organism evidence="7 8">
    <name type="scientific">Marinomonas arenicola</name>
    <dbReference type="NCBI Taxonomy" id="569601"/>
    <lineage>
        <taxon>Bacteria</taxon>
        <taxon>Pseudomonadati</taxon>
        <taxon>Pseudomonadota</taxon>
        <taxon>Gammaproteobacteria</taxon>
        <taxon>Oceanospirillales</taxon>
        <taxon>Oceanospirillaceae</taxon>
        <taxon>Marinomonas</taxon>
    </lineage>
</organism>
<accession>A0ABU9FZK5</accession>
<comment type="subcellular location">
    <subcellularLocation>
        <location evidence="1 6">Membrane</location>
        <topology evidence="1 6">Multi-pass membrane protein</topology>
    </subcellularLocation>
</comment>
<keyword evidence="5 6" id="KW-0472">Membrane</keyword>
<gene>
    <name evidence="7" type="ORF">V6242_00730</name>
</gene>
<name>A0ABU9FZK5_9GAMM</name>
<dbReference type="InterPro" id="IPR001204">
    <property type="entry name" value="Phos_transporter"/>
</dbReference>
<feature type="transmembrane region" description="Helical" evidence="6">
    <location>
        <begin position="221"/>
        <end position="238"/>
    </location>
</feature>
<evidence type="ECO:0000256" key="6">
    <source>
        <dbReference type="RuleBase" id="RU363058"/>
    </source>
</evidence>
<feature type="transmembrane region" description="Helical" evidence="6">
    <location>
        <begin position="373"/>
        <end position="392"/>
    </location>
</feature>